<dbReference type="GO" id="GO:0003723">
    <property type="term" value="F:RNA binding"/>
    <property type="evidence" value="ECO:0007669"/>
    <property type="project" value="UniProtKB-UniRule"/>
</dbReference>
<keyword evidence="4 5" id="KW-0694">RNA-binding</keyword>
<reference evidence="9 10" key="1">
    <citation type="journal article" date="2007" name="Science">
        <title>The Chlamydomonas genome reveals the evolution of key animal and plant functions.</title>
        <authorList>
            <person name="Merchant S.S."/>
            <person name="Prochnik S.E."/>
            <person name="Vallon O."/>
            <person name="Harris E.H."/>
            <person name="Karpowicz S.J."/>
            <person name="Witman G.B."/>
            <person name="Terry A."/>
            <person name="Salamov A."/>
            <person name="Fritz-Laylin L.K."/>
            <person name="Marechal-Drouard L."/>
            <person name="Marshall W.F."/>
            <person name="Qu L.H."/>
            <person name="Nelson D.R."/>
            <person name="Sanderfoot A.A."/>
            <person name="Spalding M.H."/>
            <person name="Kapitonov V.V."/>
            <person name="Ren Q."/>
            <person name="Ferris P."/>
            <person name="Lindquist E."/>
            <person name="Shapiro H."/>
            <person name="Lucas S.M."/>
            <person name="Grimwood J."/>
            <person name="Schmutz J."/>
            <person name="Cardol P."/>
            <person name="Cerutti H."/>
            <person name="Chanfreau G."/>
            <person name="Chen C.L."/>
            <person name="Cognat V."/>
            <person name="Croft M.T."/>
            <person name="Dent R."/>
            <person name="Dutcher S."/>
            <person name="Fernandez E."/>
            <person name="Fukuzawa H."/>
            <person name="Gonzalez-Ballester D."/>
            <person name="Gonzalez-Halphen D."/>
            <person name="Hallmann A."/>
            <person name="Hanikenne M."/>
            <person name="Hippler M."/>
            <person name="Inwood W."/>
            <person name="Jabbari K."/>
            <person name="Kalanon M."/>
            <person name="Kuras R."/>
            <person name="Lefebvre P.A."/>
            <person name="Lemaire S.D."/>
            <person name="Lobanov A.V."/>
            <person name="Lohr M."/>
            <person name="Manuell A."/>
            <person name="Meier I."/>
            <person name="Mets L."/>
            <person name="Mittag M."/>
            <person name="Mittelmeier T."/>
            <person name="Moroney J.V."/>
            <person name="Moseley J."/>
            <person name="Napoli C."/>
            <person name="Nedelcu A.M."/>
            <person name="Niyogi K."/>
            <person name="Novoselov S.V."/>
            <person name="Paulsen I.T."/>
            <person name="Pazour G."/>
            <person name="Purton S."/>
            <person name="Ral J.P."/>
            <person name="Riano-Pachon D.M."/>
            <person name="Riekhof W."/>
            <person name="Rymarquis L."/>
            <person name="Schroda M."/>
            <person name="Stern D."/>
            <person name="Umen J."/>
            <person name="Willows R."/>
            <person name="Wilson N."/>
            <person name="Zimmer S.L."/>
            <person name="Allmer J."/>
            <person name="Balk J."/>
            <person name="Bisova K."/>
            <person name="Chen C.J."/>
            <person name="Elias M."/>
            <person name="Gendler K."/>
            <person name="Hauser C."/>
            <person name="Lamb M.R."/>
            <person name="Ledford H."/>
            <person name="Long J.C."/>
            <person name="Minagawa J."/>
            <person name="Page M.D."/>
            <person name="Pan J."/>
            <person name="Pootakham W."/>
            <person name="Roje S."/>
            <person name="Rose A."/>
            <person name="Stahlberg E."/>
            <person name="Terauchi A.M."/>
            <person name="Yang P."/>
            <person name="Ball S."/>
            <person name="Bowler C."/>
            <person name="Dieckmann C.L."/>
            <person name="Gladyshev V.N."/>
            <person name="Green P."/>
            <person name="Jorgensen R."/>
            <person name="Mayfield S."/>
            <person name="Mueller-Roeber B."/>
            <person name="Rajamani S."/>
            <person name="Sayre R.T."/>
            <person name="Brokstein P."/>
            <person name="Dubchak I."/>
            <person name="Goodstein D."/>
            <person name="Hornick L."/>
            <person name="Huang Y.W."/>
            <person name="Jhaveri J."/>
            <person name="Luo Y."/>
            <person name="Martinez D."/>
            <person name="Ngau W.C."/>
            <person name="Otillar B."/>
            <person name="Poliakov A."/>
            <person name="Porter A."/>
            <person name="Szajkowski L."/>
            <person name="Werner G."/>
            <person name="Zhou K."/>
            <person name="Grigoriev I.V."/>
            <person name="Rokhsar D.S."/>
            <person name="Grossman A.R."/>
        </authorList>
    </citation>
    <scope>NUCLEOTIDE SEQUENCE [LARGE SCALE GENOMIC DNA]</scope>
    <source>
        <strain evidence="10">CC-503</strain>
    </source>
</reference>
<feature type="compositionally biased region" description="Acidic residues" evidence="6">
    <location>
        <begin position="705"/>
        <end position="715"/>
    </location>
</feature>
<dbReference type="PANTHER" id="PTHR24031">
    <property type="entry name" value="RNA HELICASE"/>
    <property type="match status" value="1"/>
</dbReference>
<evidence type="ECO:0000256" key="6">
    <source>
        <dbReference type="SAM" id="MobiDB-lite"/>
    </source>
</evidence>
<keyword evidence="2 5" id="KW-0378">Hydrolase</keyword>
<dbReference type="SMART" id="SM00487">
    <property type="entry name" value="DEXDc"/>
    <property type="match status" value="1"/>
</dbReference>
<sequence>MASTQDASHGAASAGTAGGRSTAAAVKAGPVLPWMRVPITIESGTGVPIEGVLGMDQRLVPVLLKAFSFTELFPVQAAVWQHSAGGRSTAHDLCVAAPTGSGKTLAYALPVVNALADTTSHKHSRSLGRLQALVVLPTRDLAAQVYDVFQPLCEAVGLRAVLAAARSSEAAEAAQLLGTAAGGGGGGGSQRHLQQYLHQAAPGGMAGTAHGGGGGIGVGSGAGGGGGGGGGGGADVVVATPGRLMAHLSGTPGFTLEHLRYLVVDETDRLLRQSYQEWLPRVLAQLSPQHAVLQQHLHVLAQHGYDTAGGSNGPGSSGSSGGGGGGGGHFAALWPGASTGTALPYSIPRVVKIVVSATLTRDPAKLQRLALHHPRYVATAGSAGAARGGGQGAGGAGAAAAAAAARYSLPRSLSEYRLLCSAARKPLALLALLADASAAGESVIVFTSSLEMTHKLYLMLSAVGDLAGKVVEYSSHVPAKERASGLERFRKGDAKVLVASDAMTRGMDVDCVQAVINYDAPVYAKTYVHRAGRTARAGKSGRVVTLLRDEDMRHFKAMIRKADNNFVRELKLPAERVESFRPALAGALQQLEALLAAEKRADAATAAELQKQQQAQAHQQQQRQEQKQEVGGTQAEAGVEVGTKRQAMHAKEEEVEVAGEEEPQEEVEQKVQRKRSRKDEQGKTSGASAPAHEREVETPKRESGAEEPGEEEIAEEDGRKGREGKRKKRRHGKDEGQA</sequence>
<dbReference type="InParanoid" id="A0A2K3DIY7"/>
<keyword evidence="1 5" id="KW-0547">Nucleotide-binding</keyword>
<feature type="domain" description="Helicase ATP-binding" evidence="7">
    <location>
        <begin position="84"/>
        <end position="377"/>
    </location>
</feature>
<dbReference type="Pfam" id="PF00271">
    <property type="entry name" value="Helicase_C"/>
    <property type="match status" value="1"/>
</dbReference>
<dbReference type="GeneID" id="5726573"/>
<dbReference type="AlphaFoldDB" id="A0A2K3DIY7"/>
<feature type="compositionally biased region" description="Acidic residues" evidence="6">
    <location>
        <begin position="653"/>
        <end position="666"/>
    </location>
</feature>
<comment type="similarity">
    <text evidence="5">Belongs to the DEAD box helicase family.</text>
</comment>
<dbReference type="Pfam" id="PF00270">
    <property type="entry name" value="DEAD"/>
    <property type="match status" value="2"/>
</dbReference>
<evidence type="ECO:0000256" key="1">
    <source>
        <dbReference type="ARBA" id="ARBA00022741"/>
    </source>
</evidence>
<feature type="domain" description="Helicase C-terminal" evidence="8">
    <location>
        <begin position="428"/>
        <end position="578"/>
    </location>
</feature>
<feature type="region of interest" description="Disordered" evidence="6">
    <location>
        <begin position="607"/>
        <end position="738"/>
    </location>
</feature>
<evidence type="ECO:0000256" key="4">
    <source>
        <dbReference type="ARBA" id="ARBA00022884"/>
    </source>
</evidence>
<dbReference type="CDD" id="cd18787">
    <property type="entry name" value="SF2_C_DEAD"/>
    <property type="match status" value="1"/>
</dbReference>
<dbReference type="KEGG" id="cre:CHLRE_07g319750v5"/>
<feature type="compositionally biased region" description="Basic and acidic residues" evidence="6">
    <location>
        <begin position="667"/>
        <end position="682"/>
    </location>
</feature>
<feature type="compositionally biased region" description="Low complexity" evidence="6">
    <location>
        <begin position="607"/>
        <end position="623"/>
    </location>
</feature>
<dbReference type="InterPro" id="IPR027417">
    <property type="entry name" value="P-loop_NTPase"/>
</dbReference>
<evidence type="ECO:0000256" key="3">
    <source>
        <dbReference type="ARBA" id="ARBA00022840"/>
    </source>
</evidence>
<comment type="catalytic activity">
    <reaction evidence="5">
        <text>ATP + H2O = ADP + phosphate + H(+)</text>
        <dbReference type="Rhea" id="RHEA:13065"/>
        <dbReference type="ChEBI" id="CHEBI:15377"/>
        <dbReference type="ChEBI" id="CHEBI:15378"/>
        <dbReference type="ChEBI" id="CHEBI:30616"/>
        <dbReference type="ChEBI" id="CHEBI:43474"/>
        <dbReference type="ChEBI" id="CHEBI:456216"/>
        <dbReference type="EC" id="3.6.4.13"/>
    </reaction>
</comment>
<dbReference type="GO" id="GO:0016787">
    <property type="term" value="F:hydrolase activity"/>
    <property type="evidence" value="ECO:0007669"/>
    <property type="project" value="UniProtKB-KW"/>
</dbReference>
<name>A0A2K3DIY7_CHLRE</name>
<evidence type="ECO:0000259" key="7">
    <source>
        <dbReference type="PROSITE" id="PS51192"/>
    </source>
</evidence>
<dbReference type="InterPro" id="IPR011545">
    <property type="entry name" value="DEAD/DEAH_box_helicase_dom"/>
</dbReference>
<dbReference type="PROSITE" id="PS51194">
    <property type="entry name" value="HELICASE_CTER"/>
    <property type="match status" value="1"/>
</dbReference>
<dbReference type="FunCoup" id="A0A2K3DIY7">
    <property type="interactions" value="1999"/>
</dbReference>
<dbReference type="InterPro" id="IPR001650">
    <property type="entry name" value="Helicase_C-like"/>
</dbReference>
<comment type="function">
    <text evidence="5">RNA helicase.</text>
</comment>
<dbReference type="Gene3D" id="3.40.50.300">
    <property type="entry name" value="P-loop containing nucleotide triphosphate hydrolases"/>
    <property type="match status" value="2"/>
</dbReference>
<keyword evidence="3 5" id="KW-0067">ATP-binding</keyword>
<feature type="region of interest" description="Disordered" evidence="6">
    <location>
        <begin position="304"/>
        <end position="324"/>
    </location>
</feature>
<organism evidence="9 10">
    <name type="scientific">Chlamydomonas reinhardtii</name>
    <name type="common">Chlamydomonas smithii</name>
    <dbReference type="NCBI Taxonomy" id="3055"/>
    <lineage>
        <taxon>Eukaryota</taxon>
        <taxon>Viridiplantae</taxon>
        <taxon>Chlorophyta</taxon>
        <taxon>core chlorophytes</taxon>
        <taxon>Chlorophyceae</taxon>
        <taxon>CS clade</taxon>
        <taxon>Chlamydomonadales</taxon>
        <taxon>Chlamydomonadaceae</taxon>
        <taxon>Chlamydomonas</taxon>
    </lineage>
</organism>
<dbReference type="Gramene" id="PNW80496">
    <property type="protein sequence ID" value="PNW80496"/>
    <property type="gene ID" value="CHLRE_07g319750v5"/>
</dbReference>
<dbReference type="Proteomes" id="UP000006906">
    <property type="component" value="Chromosome 7"/>
</dbReference>
<accession>A0A2K3DIY7</accession>
<evidence type="ECO:0000313" key="9">
    <source>
        <dbReference type="EMBL" id="PNW80496.1"/>
    </source>
</evidence>
<dbReference type="GO" id="GO:0005524">
    <property type="term" value="F:ATP binding"/>
    <property type="evidence" value="ECO:0007669"/>
    <property type="project" value="UniProtKB-UniRule"/>
</dbReference>
<evidence type="ECO:0000259" key="8">
    <source>
        <dbReference type="PROSITE" id="PS51194"/>
    </source>
</evidence>
<dbReference type="RefSeq" id="XP_042922524.1">
    <property type="nucleotide sequence ID" value="XM_043063956.1"/>
</dbReference>
<dbReference type="EC" id="3.6.4.13" evidence="5"/>
<gene>
    <name evidence="9" type="ORF">CHLRE_07g319750v5</name>
</gene>
<dbReference type="GO" id="GO:0003724">
    <property type="term" value="F:RNA helicase activity"/>
    <property type="evidence" value="ECO:0007669"/>
    <property type="project" value="UniProtKB-EC"/>
</dbReference>
<dbReference type="STRING" id="3055.A0A2K3DIY7"/>
<comment type="domain">
    <text evidence="5">The Q motif is unique to and characteristic of the DEAD box family of RNA helicases and controls ATP binding and hydrolysis.</text>
</comment>
<dbReference type="InterPro" id="IPR014001">
    <property type="entry name" value="Helicase_ATP-bd"/>
</dbReference>
<proteinExistence type="inferred from homology"/>
<dbReference type="SMART" id="SM00490">
    <property type="entry name" value="HELICc"/>
    <property type="match status" value="1"/>
</dbReference>
<dbReference type="ExpressionAtlas" id="A0A2K3DIY7">
    <property type="expression patterns" value="baseline"/>
</dbReference>
<dbReference type="OrthoDB" id="3370at2759"/>
<dbReference type="EMBL" id="CM008968">
    <property type="protein sequence ID" value="PNW80496.1"/>
    <property type="molecule type" value="Genomic_DNA"/>
</dbReference>
<dbReference type="PROSITE" id="PS51192">
    <property type="entry name" value="HELICASE_ATP_BIND_1"/>
    <property type="match status" value="1"/>
</dbReference>
<protein>
    <recommendedName>
        <fullName evidence="5">ATP-dependent RNA helicase</fullName>
        <ecNumber evidence="5">3.6.4.13</ecNumber>
    </recommendedName>
</protein>
<dbReference type="SUPFAM" id="SSF52540">
    <property type="entry name" value="P-loop containing nucleoside triphosphate hydrolases"/>
    <property type="match status" value="1"/>
</dbReference>
<evidence type="ECO:0000256" key="2">
    <source>
        <dbReference type="ARBA" id="ARBA00022801"/>
    </source>
</evidence>
<feature type="compositionally biased region" description="Basic residues" evidence="6">
    <location>
        <begin position="722"/>
        <end position="731"/>
    </location>
</feature>
<evidence type="ECO:0000313" key="10">
    <source>
        <dbReference type="Proteomes" id="UP000006906"/>
    </source>
</evidence>
<feature type="compositionally biased region" description="Basic and acidic residues" evidence="6">
    <location>
        <begin position="691"/>
        <end position="704"/>
    </location>
</feature>
<keyword evidence="5" id="KW-0347">Helicase</keyword>
<keyword evidence="10" id="KW-1185">Reference proteome</keyword>
<feature type="compositionally biased region" description="Gly residues" evidence="6">
    <location>
        <begin position="310"/>
        <end position="324"/>
    </location>
</feature>
<evidence type="ECO:0000256" key="5">
    <source>
        <dbReference type="RuleBase" id="RU365068"/>
    </source>
</evidence>
<dbReference type="GO" id="GO:0005634">
    <property type="term" value="C:nucleus"/>
    <property type="evidence" value="ECO:0000318"/>
    <property type="project" value="GO_Central"/>
</dbReference>